<evidence type="ECO:0000256" key="1">
    <source>
        <dbReference type="SAM" id="SignalP"/>
    </source>
</evidence>
<dbReference type="EMBL" id="JAUSVU010000019">
    <property type="protein sequence ID" value="MDQ0535629.1"/>
    <property type="molecule type" value="Genomic_DNA"/>
</dbReference>
<evidence type="ECO:0000313" key="2">
    <source>
        <dbReference type="EMBL" id="MDQ0535629.1"/>
    </source>
</evidence>
<name>A0ABU0MQ81_9PROT</name>
<feature type="chain" id="PRO_5046117056" evidence="1">
    <location>
        <begin position="21"/>
        <end position="535"/>
    </location>
</feature>
<organism evidence="2 3">
    <name type="scientific">Azospirillum picis</name>
    <dbReference type="NCBI Taxonomy" id="488438"/>
    <lineage>
        <taxon>Bacteria</taxon>
        <taxon>Pseudomonadati</taxon>
        <taxon>Pseudomonadota</taxon>
        <taxon>Alphaproteobacteria</taxon>
        <taxon>Rhodospirillales</taxon>
        <taxon>Azospirillaceae</taxon>
        <taxon>Azospirillum</taxon>
    </lineage>
</organism>
<comment type="caution">
    <text evidence="2">The sequence shown here is derived from an EMBL/GenBank/DDBJ whole genome shotgun (WGS) entry which is preliminary data.</text>
</comment>
<feature type="signal peptide" evidence="1">
    <location>
        <begin position="1"/>
        <end position="20"/>
    </location>
</feature>
<evidence type="ECO:0000313" key="3">
    <source>
        <dbReference type="Proteomes" id="UP001244552"/>
    </source>
</evidence>
<protein>
    <submittedName>
        <fullName evidence="2">Uncharacterized protein</fullName>
    </submittedName>
</protein>
<keyword evidence="3" id="KW-1185">Reference proteome</keyword>
<sequence length="535" mass="60628">MKHRFAGVVLIALMPVYAQADDVAEFTAELGKVIGAFTATELYVEQCNQRDPAGGAGRRDILAGWSYGNGRSGYERLIGAIRHRMPEFAGQYDTGRDRLAGVIQQDLEKNPQQCDDLMKVFRDVFRDDSQFSVQTTVRRLLRRASDLGIEVPDTPKILPGQKRVEDTRILRLAALSARIEAKMAEIGSKEGARRYRDLRRAREEQALNWLIADGMQVLYGRVTGDSELREWRGDRQSSFKVECDTFVDGTHEARMAQALGKDRVVAGMPRSVLDAHTGGKLTLTKCSLFTPEETRRPFVEEDDTVGLMPRPLEESEAYAGPNNGIALGEVESVLYESSFDNRLDGFGNGYVDREEAVYVLLRDGTAYRHDWSFPFTDLAVQRSKEREPHRWFTWKERGGKVTLTHSRGDDEGRTVELEKPQRLRPMTASRLKASYHYLQVGMGGHRQDRRYTFSKDGMVTYHRSGFVAGNVATSYIMVAPPDEAEVTARYRFEDYALILERNGEVERHFFAVPESTDKALPDTVLVRGEAYWLED</sequence>
<reference evidence="2 3" key="1">
    <citation type="submission" date="2023-07" db="EMBL/GenBank/DDBJ databases">
        <title>Genomic Encyclopedia of Type Strains, Phase IV (KMG-IV): sequencing the most valuable type-strain genomes for metagenomic binning, comparative biology and taxonomic classification.</title>
        <authorList>
            <person name="Goeker M."/>
        </authorList>
    </citation>
    <scope>NUCLEOTIDE SEQUENCE [LARGE SCALE GENOMIC DNA]</scope>
    <source>
        <strain evidence="2 3">DSM 19922</strain>
    </source>
</reference>
<proteinExistence type="predicted"/>
<gene>
    <name evidence="2" type="ORF">QO018_004513</name>
</gene>
<dbReference type="RefSeq" id="WP_209987373.1">
    <property type="nucleotide sequence ID" value="NZ_JAGINO010000021.1"/>
</dbReference>
<keyword evidence="1" id="KW-0732">Signal</keyword>
<dbReference type="Proteomes" id="UP001244552">
    <property type="component" value="Unassembled WGS sequence"/>
</dbReference>
<accession>A0ABU0MQ81</accession>